<organism evidence="2 3">
    <name type="scientific">Palleronia marisminoris</name>
    <dbReference type="NCBI Taxonomy" id="315423"/>
    <lineage>
        <taxon>Bacteria</taxon>
        <taxon>Pseudomonadati</taxon>
        <taxon>Pseudomonadota</taxon>
        <taxon>Alphaproteobacteria</taxon>
        <taxon>Rhodobacterales</taxon>
        <taxon>Roseobacteraceae</taxon>
        <taxon>Palleronia</taxon>
    </lineage>
</organism>
<keyword evidence="1" id="KW-0472">Membrane</keyword>
<evidence type="ECO:0000256" key="1">
    <source>
        <dbReference type="SAM" id="Phobius"/>
    </source>
</evidence>
<feature type="transmembrane region" description="Helical" evidence="1">
    <location>
        <begin position="20"/>
        <end position="42"/>
    </location>
</feature>
<keyword evidence="1" id="KW-0812">Transmembrane</keyword>
<proteinExistence type="predicted"/>
<dbReference type="OrthoDB" id="7876207at2"/>
<accession>A0A1Y5RF80</accession>
<dbReference type="RefSeq" id="WP_085852376.1">
    <property type="nucleotide sequence ID" value="NZ_FOPF01000001.1"/>
</dbReference>
<name>A0A1Y5RF80_9RHOB</name>
<dbReference type="Proteomes" id="UP000193870">
    <property type="component" value="Unassembled WGS sequence"/>
</dbReference>
<evidence type="ECO:0008006" key="4">
    <source>
        <dbReference type="Google" id="ProtNLM"/>
    </source>
</evidence>
<dbReference type="EMBL" id="FWFV01000001">
    <property type="protein sequence ID" value="SLN15741.1"/>
    <property type="molecule type" value="Genomic_DNA"/>
</dbReference>
<dbReference type="STRING" id="315423.SAMN04488020_101344"/>
<evidence type="ECO:0000313" key="3">
    <source>
        <dbReference type="Proteomes" id="UP000193870"/>
    </source>
</evidence>
<gene>
    <name evidence="2" type="ORF">PAM7066_00344</name>
</gene>
<keyword evidence="1" id="KW-1133">Transmembrane helix</keyword>
<sequence>MTRKPLRHLVRFRRDETGSYSVETVLMLPVLCLTIFTMLTYIDAYRARVHALRVTYAVGDMLSRSQFPATHQTITGLAEVFDQLAIGEHNTAIRVSSIVWDESNAEYLLVWSDSARAGSTTPLPDPITEATLPGLTDRLPNLADGDSVIVVDSWVHYVPPFDVGFGEQTFEHIGVVSPRFIPVLRYDADNLTG</sequence>
<protein>
    <recommendedName>
        <fullName evidence="4">TadE-like protein</fullName>
    </recommendedName>
</protein>
<keyword evidence="3" id="KW-1185">Reference proteome</keyword>
<dbReference type="AlphaFoldDB" id="A0A1Y5RF80"/>
<reference evidence="2 3" key="1">
    <citation type="submission" date="2017-03" db="EMBL/GenBank/DDBJ databases">
        <authorList>
            <person name="Afonso C.L."/>
            <person name="Miller P.J."/>
            <person name="Scott M.A."/>
            <person name="Spackman E."/>
            <person name="Goraichik I."/>
            <person name="Dimitrov K.M."/>
            <person name="Suarez D.L."/>
            <person name="Swayne D.E."/>
        </authorList>
    </citation>
    <scope>NUCLEOTIDE SEQUENCE [LARGE SCALE GENOMIC DNA]</scope>
    <source>
        <strain evidence="2 3">CECT 7066</strain>
    </source>
</reference>
<evidence type="ECO:0000313" key="2">
    <source>
        <dbReference type="EMBL" id="SLN15741.1"/>
    </source>
</evidence>